<evidence type="ECO:0000256" key="3">
    <source>
        <dbReference type="ARBA" id="ARBA00023274"/>
    </source>
</evidence>
<dbReference type="STRING" id="1314782.A0A165T1Y2"/>
<keyword evidence="2" id="KW-0689">Ribosomal protein</keyword>
<comment type="similarity">
    <text evidence="1">Belongs to the bacterial ribosomal protein bL28 family.</text>
</comment>
<name>A0A165T1Y2_9AGAM</name>
<protein>
    <recommendedName>
        <fullName evidence="4">Large ribosomal subunit protein bL28m</fullName>
    </recommendedName>
</protein>
<dbReference type="GO" id="GO:0005762">
    <property type="term" value="C:mitochondrial large ribosomal subunit"/>
    <property type="evidence" value="ECO:0007669"/>
    <property type="project" value="TreeGrafter"/>
</dbReference>
<proteinExistence type="inferred from homology"/>
<dbReference type="Gene3D" id="2.30.170.40">
    <property type="entry name" value="Ribosomal protein L28/L24"/>
    <property type="match status" value="1"/>
</dbReference>
<dbReference type="OrthoDB" id="361870at2759"/>
<dbReference type="InterPro" id="IPR026569">
    <property type="entry name" value="Ribosomal_bL28"/>
</dbReference>
<evidence type="ECO:0000256" key="1">
    <source>
        <dbReference type="ARBA" id="ARBA00008760"/>
    </source>
</evidence>
<dbReference type="FunFam" id="2.30.170.40:FF:000003">
    <property type="entry name" value="54S ribosomal protein L24"/>
    <property type="match status" value="1"/>
</dbReference>
<dbReference type="EMBL" id="KV425568">
    <property type="protein sequence ID" value="KZT26014.1"/>
    <property type="molecule type" value="Genomic_DNA"/>
</dbReference>
<accession>A0A165T1Y2</accession>
<dbReference type="InParanoid" id="A0A165T1Y2"/>
<dbReference type="Pfam" id="PF00830">
    <property type="entry name" value="Ribosomal_L28"/>
    <property type="match status" value="1"/>
</dbReference>
<dbReference type="Proteomes" id="UP000076761">
    <property type="component" value="Unassembled WGS sequence"/>
</dbReference>
<evidence type="ECO:0000313" key="5">
    <source>
        <dbReference type="EMBL" id="KZT26014.1"/>
    </source>
</evidence>
<organism evidence="5 6">
    <name type="scientific">Neolentinus lepideus HHB14362 ss-1</name>
    <dbReference type="NCBI Taxonomy" id="1314782"/>
    <lineage>
        <taxon>Eukaryota</taxon>
        <taxon>Fungi</taxon>
        <taxon>Dikarya</taxon>
        <taxon>Basidiomycota</taxon>
        <taxon>Agaricomycotina</taxon>
        <taxon>Agaricomycetes</taxon>
        <taxon>Gloeophyllales</taxon>
        <taxon>Gloeophyllaceae</taxon>
        <taxon>Neolentinus</taxon>
    </lineage>
</organism>
<dbReference type="HAMAP" id="MF_00373">
    <property type="entry name" value="Ribosomal_bL28"/>
    <property type="match status" value="1"/>
</dbReference>
<dbReference type="SUPFAM" id="SSF143800">
    <property type="entry name" value="L28p-like"/>
    <property type="match status" value="1"/>
</dbReference>
<dbReference type="GO" id="GO:0003735">
    <property type="term" value="F:structural constituent of ribosome"/>
    <property type="evidence" value="ECO:0007669"/>
    <property type="project" value="InterPro"/>
</dbReference>
<dbReference type="InterPro" id="IPR034704">
    <property type="entry name" value="Ribosomal_bL28/bL31-like_sf"/>
</dbReference>
<dbReference type="AlphaFoldDB" id="A0A165T1Y2"/>
<dbReference type="FunCoup" id="A0A165T1Y2">
    <property type="interactions" value="143"/>
</dbReference>
<gene>
    <name evidence="5" type="ORF">NEOLEDRAFT_260888</name>
</gene>
<evidence type="ECO:0000256" key="2">
    <source>
        <dbReference type="ARBA" id="ARBA00022980"/>
    </source>
</evidence>
<keyword evidence="6" id="KW-1185">Reference proteome</keyword>
<dbReference type="PANTHER" id="PTHR13528">
    <property type="entry name" value="39S RIBOSOMAL PROTEIN L28, MITOCHONDRIAL"/>
    <property type="match status" value="1"/>
</dbReference>
<evidence type="ECO:0000256" key="4">
    <source>
        <dbReference type="ARBA" id="ARBA00035269"/>
    </source>
</evidence>
<evidence type="ECO:0000313" key="6">
    <source>
        <dbReference type="Proteomes" id="UP000076761"/>
    </source>
</evidence>
<sequence>MLPSIPLLAAIVSQPFKRSQQGLFHGKTRLSGNSIPFSKGKTKRSWLPNVHTKRLFSDALGEKIKLKVTSKALKTVKKFGGLDGYLLHTKSDKLGWEGMRLRLRVEKKLEEKRREAVAVSTSAAPMPSAS</sequence>
<dbReference type="PANTHER" id="PTHR13528:SF2">
    <property type="entry name" value="LARGE RIBOSOMAL SUBUNIT PROTEIN BL28M"/>
    <property type="match status" value="1"/>
</dbReference>
<dbReference type="InterPro" id="IPR037147">
    <property type="entry name" value="Ribosomal_bL28_sf"/>
</dbReference>
<reference evidence="5 6" key="1">
    <citation type="journal article" date="2016" name="Mol. Biol. Evol.">
        <title>Comparative Genomics of Early-Diverging Mushroom-Forming Fungi Provides Insights into the Origins of Lignocellulose Decay Capabilities.</title>
        <authorList>
            <person name="Nagy L.G."/>
            <person name="Riley R."/>
            <person name="Tritt A."/>
            <person name="Adam C."/>
            <person name="Daum C."/>
            <person name="Floudas D."/>
            <person name="Sun H."/>
            <person name="Yadav J.S."/>
            <person name="Pangilinan J."/>
            <person name="Larsson K.H."/>
            <person name="Matsuura K."/>
            <person name="Barry K."/>
            <person name="Labutti K."/>
            <person name="Kuo R."/>
            <person name="Ohm R.A."/>
            <person name="Bhattacharya S.S."/>
            <person name="Shirouzu T."/>
            <person name="Yoshinaga Y."/>
            <person name="Martin F.M."/>
            <person name="Grigoriev I.V."/>
            <person name="Hibbett D.S."/>
        </authorList>
    </citation>
    <scope>NUCLEOTIDE SEQUENCE [LARGE SCALE GENOMIC DNA]</scope>
    <source>
        <strain evidence="5 6">HHB14362 ss-1</strain>
    </source>
</reference>
<keyword evidence="3" id="KW-0687">Ribonucleoprotein</keyword>